<accession>A0A645GBR1</accession>
<dbReference type="EMBL" id="VSSQ01073185">
    <property type="protein sequence ID" value="MPN24358.1"/>
    <property type="molecule type" value="Genomic_DNA"/>
</dbReference>
<comment type="caution">
    <text evidence="1">The sequence shown here is derived from an EMBL/GenBank/DDBJ whole genome shotgun (WGS) entry which is preliminary data.</text>
</comment>
<protein>
    <submittedName>
        <fullName evidence="1">Uncharacterized protein</fullName>
    </submittedName>
</protein>
<organism evidence="1">
    <name type="scientific">bioreactor metagenome</name>
    <dbReference type="NCBI Taxonomy" id="1076179"/>
    <lineage>
        <taxon>unclassified sequences</taxon>
        <taxon>metagenomes</taxon>
        <taxon>ecological metagenomes</taxon>
    </lineage>
</organism>
<gene>
    <name evidence="1" type="ORF">SDC9_171756</name>
</gene>
<sequence>MEVGATLTDDDLACVDLLATETLHAEALSIGITTIARAGRAFLVCHLCLPQPSIPVTLTWVYL</sequence>
<dbReference type="AlphaFoldDB" id="A0A645GBR1"/>
<proteinExistence type="predicted"/>
<reference evidence="1" key="1">
    <citation type="submission" date="2019-08" db="EMBL/GenBank/DDBJ databases">
        <authorList>
            <person name="Kucharzyk K."/>
            <person name="Murdoch R.W."/>
            <person name="Higgins S."/>
            <person name="Loffler F."/>
        </authorList>
    </citation>
    <scope>NUCLEOTIDE SEQUENCE</scope>
</reference>
<name>A0A645GBR1_9ZZZZ</name>
<evidence type="ECO:0000313" key="1">
    <source>
        <dbReference type="EMBL" id="MPN24358.1"/>
    </source>
</evidence>